<dbReference type="Pfam" id="PF04250">
    <property type="entry name" value="DUF429"/>
    <property type="match status" value="1"/>
</dbReference>
<feature type="compositionally biased region" description="Basic residues" evidence="1">
    <location>
        <begin position="13"/>
        <end position="50"/>
    </location>
</feature>
<gene>
    <name evidence="2" type="ORF">NWE73_16405</name>
</gene>
<sequence>MPRSRLSGDGRKTRQSSVKKKTTKKVPLKKGTSKAVAKKAAVKAKAKKAAPAKSSLKAASSKPRAVESSHAGEVHRFIGVSLGGGKTDKACVAIIEYYPKHKKVFLSRLVEKIKSDEVHSADYKIHEIIAQYHNEIDLLAFDVPFRLPHCLNCEKGCPGIEACKEPHVKWMWEYTRKLHKRKKPRKLFTPYTQRCVEMYLSSEIEEPFILQHAMGANCAPLLARAMFIQKRLTFPCIEVFPKLSVWRIGRSLNVMKSHLLFHKHAIGGDESRRAILNALSSHNVAFVYDQDVKLMIENNHAFESFICALTAFLRFKGLTEPRPAGFPESEDWIDFPLSAIKWNSF</sequence>
<feature type="region of interest" description="Disordered" evidence="1">
    <location>
        <begin position="1"/>
        <end position="67"/>
    </location>
</feature>
<feature type="compositionally biased region" description="Low complexity" evidence="1">
    <location>
        <begin position="51"/>
        <end position="63"/>
    </location>
</feature>
<evidence type="ECO:0000313" key="2">
    <source>
        <dbReference type="EMBL" id="MDG0817966.1"/>
    </source>
</evidence>
<reference evidence="2" key="1">
    <citation type="submission" date="2022-08" db="EMBL/GenBank/DDBJ databases">
        <title>Novel Bdellovibrio Species Isolated from Svalbard: Designation Bdellovibrio svalbardensis.</title>
        <authorList>
            <person name="Mitchell R.J."/>
            <person name="Choi S.Y."/>
        </authorList>
    </citation>
    <scope>NUCLEOTIDE SEQUENCE</scope>
    <source>
        <strain evidence="2">PAP01</strain>
    </source>
</reference>
<evidence type="ECO:0000256" key="1">
    <source>
        <dbReference type="SAM" id="MobiDB-lite"/>
    </source>
</evidence>
<name>A0ABT6DQ55_9BACT</name>
<accession>A0ABT6DQ55</accession>
<dbReference type="EMBL" id="JANRMI010000005">
    <property type="protein sequence ID" value="MDG0817966.1"/>
    <property type="molecule type" value="Genomic_DNA"/>
</dbReference>
<proteinExistence type="predicted"/>
<protein>
    <submittedName>
        <fullName evidence="2">DUF429 domain-containing protein</fullName>
    </submittedName>
</protein>
<organism evidence="2 3">
    <name type="scientific">Bdellovibrio svalbardensis</name>
    <dbReference type="NCBI Taxonomy" id="2972972"/>
    <lineage>
        <taxon>Bacteria</taxon>
        <taxon>Pseudomonadati</taxon>
        <taxon>Bdellovibrionota</taxon>
        <taxon>Bdellovibrionia</taxon>
        <taxon>Bdellovibrionales</taxon>
        <taxon>Pseudobdellovibrionaceae</taxon>
        <taxon>Bdellovibrio</taxon>
    </lineage>
</organism>
<dbReference type="InterPro" id="IPR007362">
    <property type="entry name" value="DUF429"/>
</dbReference>
<dbReference type="RefSeq" id="WP_277579442.1">
    <property type="nucleotide sequence ID" value="NZ_JANRMI010000005.1"/>
</dbReference>
<dbReference type="Proteomes" id="UP001152321">
    <property type="component" value="Unassembled WGS sequence"/>
</dbReference>
<evidence type="ECO:0000313" key="3">
    <source>
        <dbReference type="Proteomes" id="UP001152321"/>
    </source>
</evidence>
<feature type="compositionally biased region" description="Basic and acidic residues" evidence="1">
    <location>
        <begin position="1"/>
        <end position="12"/>
    </location>
</feature>
<keyword evidence="3" id="KW-1185">Reference proteome</keyword>
<comment type="caution">
    <text evidence="2">The sequence shown here is derived from an EMBL/GenBank/DDBJ whole genome shotgun (WGS) entry which is preliminary data.</text>
</comment>